<name>A0A8J9V4B3_9NEOP</name>
<dbReference type="Pfam" id="PF16009">
    <property type="entry name" value="DUF4779"/>
    <property type="match status" value="1"/>
</dbReference>
<feature type="region of interest" description="Disordered" evidence="1">
    <location>
        <begin position="226"/>
        <end position="319"/>
    </location>
</feature>
<feature type="compositionally biased region" description="Gly residues" evidence="1">
    <location>
        <begin position="97"/>
        <end position="112"/>
    </location>
</feature>
<dbReference type="EMBL" id="OV170229">
    <property type="protein sequence ID" value="CAH0731418.1"/>
    <property type="molecule type" value="Genomic_DNA"/>
</dbReference>
<feature type="region of interest" description="Disordered" evidence="1">
    <location>
        <begin position="80"/>
        <end position="188"/>
    </location>
</feature>
<dbReference type="InterPro" id="IPR031959">
    <property type="entry name" value="DUF4779"/>
</dbReference>
<feature type="compositionally biased region" description="Acidic residues" evidence="1">
    <location>
        <begin position="308"/>
        <end position="319"/>
    </location>
</feature>
<evidence type="ECO:0000313" key="2">
    <source>
        <dbReference type="EMBL" id="CAH0731418.1"/>
    </source>
</evidence>
<accession>A0A8J9V4B3</accession>
<feature type="compositionally biased region" description="Basic and acidic residues" evidence="1">
    <location>
        <begin position="228"/>
        <end position="251"/>
    </location>
</feature>
<feature type="compositionally biased region" description="Basic and acidic residues" evidence="1">
    <location>
        <begin position="144"/>
        <end position="184"/>
    </location>
</feature>
<feature type="non-terminal residue" evidence="2">
    <location>
        <position position="319"/>
    </location>
</feature>
<dbReference type="Proteomes" id="UP000838878">
    <property type="component" value="Chromosome 9"/>
</dbReference>
<feature type="compositionally biased region" description="Basic and acidic residues" evidence="1">
    <location>
        <begin position="115"/>
        <end position="126"/>
    </location>
</feature>
<feature type="compositionally biased region" description="Acidic residues" evidence="1">
    <location>
        <begin position="80"/>
        <end position="95"/>
    </location>
</feature>
<dbReference type="OrthoDB" id="6432502at2759"/>
<dbReference type="AlphaFoldDB" id="A0A8J9V4B3"/>
<keyword evidence="3" id="KW-1185">Reference proteome</keyword>
<sequence>MACVSAVQVGFVAPATSYIYRSDNGGPASFVQVGAHGYQQPQAFAAPLPIVQQHKHLEAYDIAPVPLPYVAAKPIIVEDAEDDDDSSDESEESGEDGLIGYGAGHEAGGGSSYGEQHHAAHGEKGSKGYHSVGHHAKGAAGNYGKEHKEGHFNEVKGEKGAHHDEADAHGNHFEAGKGYEGGDHGHKKHFSKGEEVTGYHKVFHKDEYKKDHDFYDVADKSGNFKKHGFQEAHHGSEEGEHKKGDHSDSGFKKGGFSKAGFHDKGHLDEAEEGHSAEDGADSHYNHQEDYGKKGGSSHEKEYAFANADEYDDDDKHDDE</sequence>
<evidence type="ECO:0000313" key="3">
    <source>
        <dbReference type="Proteomes" id="UP000838878"/>
    </source>
</evidence>
<gene>
    <name evidence="2" type="ORF">BINO364_LOCUS16295</name>
</gene>
<protein>
    <submittedName>
        <fullName evidence="2">Uncharacterized protein</fullName>
    </submittedName>
</protein>
<proteinExistence type="predicted"/>
<reference evidence="2" key="1">
    <citation type="submission" date="2021-12" db="EMBL/GenBank/DDBJ databases">
        <authorList>
            <person name="Martin H S."/>
        </authorList>
    </citation>
    <scope>NUCLEOTIDE SEQUENCE</scope>
</reference>
<feature type="compositionally biased region" description="Basic and acidic residues" evidence="1">
    <location>
        <begin position="260"/>
        <end position="302"/>
    </location>
</feature>
<organism evidence="2 3">
    <name type="scientific">Brenthis ino</name>
    <name type="common">lesser marbled fritillary</name>
    <dbReference type="NCBI Taxonomy" id="405034"/>
    <lineage>
        <taxon>Eukaryota</taxon>
        <taxon>Metazoa</taxon>
        <taxon>Ecdysozoa</taxon>
        <taxon>Arthropoda</taxon>
        <taxon>Hexapoda</taxon>
        <taxon>Insecta</taxon>
        <taxon>Pterygota</taxon>
        <taxon>Neoptera</taxon>
        <taxon>Endopterygota</taxon>
        <taxon>Lepidoptera</taxon>
        <taxon>Glossata</taxon>
        <taxon>Ditrysia</taxon>
        <taxon>Papilionoidea</taxon>
        <taxon>Nymphalidae</taxon>
        <taxon>Heliconiinae</taxon>
        <taxon>Argynnini</taxon>
        <taxon>Brenthis</taxon>
    </lineage>
</organism>
<evidence type="ECO:0000256" key="1">
    <source>
        <dbReference type="SAM" id="MobiDB-lite"/>
    </source>
</evidence>